<dbReference type="Proteomes" id="UP000002258">
    <property type="component" value="Chromosome 1"/>
</dbReference>
<evidence type="ECO:0000259" key="5">
    <source>
        <dbReference type="Pfam" id="PF22606"/>
    </source>
</evidence>
<evidence type="ECO:0000313" key="6">
    <source>
        <dbReference type="EMBL" id="EAZ63145.2"/>
    </source>
</evidence>
<dbReference type="PIRSF" id="PIRSF001767">
    <property type="entry name" value="Cdc6"/>
    <property type="match status" value="1"/>
</dbReference>
<accession>A3GI03</accession>
<dbReference type="GO" id="GO:0006270">
    <property type="term" value="P:DNA replication initiation"/>
    <property type="evidence" value="ECO:0007669"/>
    <property type="project" value="UniProtKB-UniRule"/>
</dbReference>
<name>A3GI03_PICST</name>
<dbReference type="OMA" id="WPTDEVY"/>
<dbReference type="InParanoid" id="A3GI03"/>
<evidence type="ECO:0000259" key="4">
    <source>
        <dbReference type="Pfam" id="PF13401"/>
    </source>
</evidence>
<dbReference type="EMBL" id="AAVQ01000002">
    <property type="protein sequence ID" value="EAZ63145.2"/>
    <property type="molecule type" value="Genomic_DNA"/>
</dbReference>
<dbReference type="GO" id="GO:0005634">
    <property type="term" value="C:nucleus"/>
    <property type="evidence" value="ECO:0007669"/>
    <property type="project" value="TreeGrafter"/>
</dbReference>
<dbReference type="eggNOG" id="KOG2227">
    <property type="taxonomic scope" value="Eukaryota"/>
</dbReference>
<dbReference type="SUPFAM" id="SSF52540">
    <property type="entry name" value="P-loop containing nucleoside triphosphate hydrolases"/>
    <property type="match status" value="1"/>
</dbReference>
<dbReference type="InterPro" id="IPR049945">
    <property type="entry name" value="AAA_22"/>
</dbReference>
<keyword evidence="7" id="KW-1185">Reference proteome</keyword>
<dbReference type="GO" id="GO:0051301">
    <property type="term" value="P:cell division"/>
    <property type="evidence" value="ECO:0007669"/>
    <property type="project" value="UniProtKB-UniRule"/>
</dbReference>
<sequence>MTVLQDKSNIDIAPSTPRRKRTIDLAGQLLTPTSSAKKSKTNIHISPSKKGVRRLDFSTPPTTPTKPAKAVSIYSKAKALFSRGCSLVDTDDTSHLPTRDREAHRLNDFFYTNIRDKSPNSLYISGPPGSGKSAQISVSFNYLKAKYGNSTDNSIVNIEGSTAKLISINCMSLNNVEHIFHEIYSQIEGKLSISYTKKKTAEDFYQLLDTHQLLDSVVVALDELDSLLTRDQHILFELFNCASFRGEPHKVKLILVGISNALDLSNKFLPRLKRNGLSPQSEQFLPYTAEQIRSVVITKLKSLNDESEKENTTCRAIPLFHPVALMLCCKKSASITGDLRKAFDICYKSIESLEKELVKKGEDVSKYTINNCPQVLISHVAGVCSNSFGENSSTRLQNLNLLQKAVLCCLINKQQVNKCQDLNVNAFFDFYVKHSAANAEKLLGILKKGEFLEILSALESSSVIVLSDKKEIKKSKNVFNVDIGNKNIKSNILFNDMVSAIGEVGVLKRLLYGK</sequence>
<dbReference type="InterPro" id="IPR016314">
    <property type="entry name" value="Cdc6/18"/>
</dbReference>
<dbReference type="AlphaFoldDB" id="A3GI03"/>
<evidence type="ECO:0000313" key="7">
    <source>
        <dbReference type="Proteomes" id="UP000002258"/>
    </source>
</evidence>
<comment type="caution">
    <text evidence="6">The sequence shown here is derived from an EMBL/GenBank/DDBJ whole genome shotgun (WGS) entry which is preliminary data.</text>
</comment>
<reference evidence="6 7" key="1">
    <citation type="journal article" date="2007" name="Nat. Biotechnol.">
        <title>Genome sequence of the lignocellulose-bioconverting and xylose-fermenting yeast Pichia stipitis.</title>
        <authorList>
            <person name="Jeffries T.W."/>
            <person name="Grigoriev I.V."/>
            <person name="Grimwood J."/>
            <person name="Laplaza J.M."/>
            <person name="Aerts A."/>
            <person name="Salamov A."/>
            <person name="Schmutz J."/>
            <person name="Lindquist E."/>
            <person name="Dehal P."/>
            <person name="Shapiro H."/>
            <person name="Jin Y.S."/>
            <person name="Passoth V."/>
            <person name="Richardson P.M."/>
        </authorList>
    </citation>
    <scope>NUCLEOTIDE SEQUENCE [LARGE SCALE GENOMIC DNA]</scope>
    <source>
        <strain evidence="7">ATCC 58785 / CBS 6054 / NBRC 10063 / NRRL Y-11545</strain>
    </source>
</reference>
<feature type="domain" description="ORC1/DEAH AAA+ ATPase" evidence="4">
    <location>
        <begin position="117"/>
        <end position="261"/>
    </location>
</feature>
<dbReference type="InterPro" id="IPR050311">
    <property type="entry name" value="ORC1/CDC6"/>
</dbReference>
<dbReference type="PANTHER" id="PTHR10763">
    <property type="entry name" value="CELL DIVISION CONTROL PROTEIN 6-RELATED"/>
    <property type="match status" value="1"/>
</dbReference>
<evidence type="ECO:0000256" key="3">
    <source>
        <dbReference type="PIRNR" id="PIRNR001767"/>
    </source>
</evidence>
<dbReference type="Gene3D" id="3.40.50.300">
    <property type="entry name" value="P-loop containing nucleotide triphosphate hydrolases"/>
    <property type="match status" value="1"/>
</dbReference>
<dbReference type="InterPro" id="IPR027417">
    <property type="entry name" value="P-loop_NTPase"/>
</dbReference>
<dbReference type="Pfam" id="PF22606">
    <property type="entry name" value="Cdc6-ORC-like_ATPase_lid"/>
    <property type="match status" value="1"/>
</dbReference>
<dbReference type="STRING" id="322104.A3GI03"/>
<gene>
    <name evidence="6" type="primary">CDC6</name>
    <name evidence="6" type="ORF">PICST_29170</name>
</gene>
<dbReference type="OrthoDB" id="1926878at2759"/>
<organism evidence="6 7">
    <name type="scientific">Scheffersomyces stipitis (strain ATCC 58785 / CBS 6054 / NBRC 10063 / NRRL Y-11545)</name>
    <name type="common">Yeast</name>
    <name type="synonym">Pichia stipitis</name>
    <dbReference type="NCBI Taxonomy" id="322104"/>
    <lineage>
        <taxon>Eukaryota</taxon>
        <taxon>Fungi</taxon>
        <taxon>Dikarya</taxon>
        <taxon>Ascomycota</taxon>
        <taxon>Saccharomycotina</taxon>
        <taxon>Pichiomycetes</taxon>
        <taxon>Debaryomycetaceae</taxon>
        <taxon>Scheffersomyces</taxon>
    </lineage>
</organism>
<dbReference type="InterPro" id="IPR054425">
    <property type="entry name" value="Cdc6_ORC1-like_ATPase_lid"/>
</dbReference>
<evidence type="ECO:0000256" key="1">
    <source>
        <dbReference type="ARBA" id="ARBA00006184"/>
    </source>
</evidence>
<dbReference type="FunCoup" id="A3GI03">
    <property type="interactions" value="1117"/>
</dbReference>
<comment type="similarity">
    <text evidence="1 3">Belongs to the CDC6/cdc18 family.</text>
</comment>
<dbReference type="GO" id="GO:0016887">
    <property type="term" value="F:ATP hydrolysis activity"/>
    <property type="evidence" value="ECO:0007669"/>
    <property type="project" value="InterPro"/>
</dbReference>
<dbReference type="GO" id="GO:0003688">
    <property type="term" value="F:DNA replication origin binding"/>
    <property type="evidence" value="ECO:0007669"/>
    <property type="project" value="TreeGrafter"/>
</dbReference>
<proteinExistence type="inferred from homology"/>
<dbReference type="PANTHER" id="PTHR10763:SF26">
    <property type="entry name" value="CELL DIVISION CONTROL PROTEIN 6 HOMOLOG"/>
    <property type="match status" value="1"/>
</dbReference>
<dbReference type="GO" id="GO:0033314">
    <property type="term" value="P:mitotic DNA replication checkpoint signaling"/>
    <property type="evidence" value="ECO:0007669"/>
    <property type="project" value="TreeGrafter"/>
</dbReference>
<dbReference type="Pfam" id="PF13401">
    <property type="entry name" value="AAA_22"/>
    <property type="match status" value="1"/>
</dbReference>
<protein>
    <recommendedName>
        <fullName evidence="3">Cell division control protein</fullName>
    </recommendedName>
</protein>
<dbReference type="Gene3D" id="1.10.8.60">
    <property type="match status" value="1"/>
</dbReference>
<keyword evidence="2" id="KW-0235">DNA replication</keyword>
<dbReference type="KEGG" id="pic:PICST_29170"/>
<feature type="domain" description="Cdc6/ORC1-like ATPase lid" evidence="5">
    <location>
        <begin position="287"/>
        <end position="356"/>
    </location>
</feature>
<dbReference type="RefSeq" id="XP_001387168.2">
    <property type="nucleotide sequence ID" value="XM_001387131.1"/>
</dbReference>
<evidence type="ECO:0000256" key="2">
    <source>
        <dbReference type="ARBA" id="ARBA00022705"/>
    </source>
</evidence>
<dbReference type="GeneID" id="4851902"/>
<dbReference type="HOGENOM" id="CLU_012774_2_1_1"/>